<dbReference type="OrthoDB" id="9777884at2"/>
<dbReference type="RefSeq" id="WP_068280436.1">
    <property type="nucleotide sequence ID" value="NZ_CP014873.1"/>
</dbReference>
<dbReference type="PRINTS" id="PR01438">
    <property type="entry name" value="UNVRSLSTRESS"/>
</dbReference>
<gene>
    <name evidence="3" type="ORF">AYR53_09875</name>
</gene>
<sequence>MAQAYQNILVAIDGSKQAHNAFLQALQTARTNYGHIFLLTVLDIWNEDYHYDFKKSEERDNYTDRLVKKTQKQLNGLKEEAANYGFTDLDIHIRFGNPKTVIAHDFTIDHAVDLILLGPTGKGVVARALVGSTASYVVRSASCDVLISHFGN</sequence>
<feature type="domain" description="UspA" evidence="2">
    <location>
        <begin position="5"/>
        <end position="147"/>
    </location>
</feature>
<evidence type="ECO:0000313" key="3">
    <source>
        <dbReference type="EMBL" id="ANK63042.1"/>
    </source>
</evidence>
<dbReference type="GeneID" id="42982563"/>
<dbReference type="PANTHER" id="PTHR46268">
    <property type="entry name" value="STRESS RESPONSE PROTEIN NHAX"/>
    <property type="match status" value="1"/>
</dbReference>
<dbReference type="InterPro" id="IPR006016">
    <property type="entry name" value="UspA"/>
</dbReference>
<evidence type="ECO:0000259" key="2">
    <source>
        <dbReference type="Pfam" id="PF00582"/>
    </source>
</evidence>
<evidence type="ECO:0000256" key="1">
    <source>
        <dbReference type="ARBA" id="ARBA00008791"/>
    </source>
</evidence>
<dbReference type="STRING" id="375175.AYR53_09875"/>
<reference evidence="3 4" key="1">
    <citation type="submission" date="2016-03" db="EMBL/GenBank/DDBJ databases">
        <title>Pediococcus and Lactobacillus from brewery environment - whole genome sequencing and assembly.</title>
        <authorList>
            <person name="Behr J."/>
            <person name="Geissler A.J."/>
            <person name="Vogel R.F."/>
        </authorList>
    </citation>
    <scope>NUCLEOTIDE SEQUENCE [LARGE SCALE GENOMIC DNA]</scope>
    <source>
        <strain evidence="3 4">TMW 1.1989</strain>
    </source>
</reference>
<dbReference type="Gene3D" id="3.40.50.620">
    <property type="entry name" value="HUPs"/>
    <property type="match status" value="1"/>
</dbReference>
<dbReference type="EMBL" id="CP014873">
    <property type="protein sequence ID" value="ANK63042.1"/>
    <property type="molecule type" value="Genomic_DNA"/>
</dbReference>
<accession>A0A192H497</accession>
<evidence type="ECO:0000313" key="4">
    <source>
        <dbReference type="Proteomes" id="UP000078582"/>
    </source>
</evidence>
<comment type="similarity">
    <text evidence="1">Belongs to the universal stress protein A family.</text>
</comment>
<dbReference type="InterPro" id="IPR006015">
    <property type="entry name" value="Universal_stress_UspA"/>
</dbReference>
<dbReference type="SUPFAM" id="SSF52402">
    <property type="entry name" value="Adenine nucleotide alpha hydrolases-like"/>
    <property type="match status" value="1"/>
</dbReference>
<keyword evidence="4" id="KW-1185">Reference proteome</keyword>
<dbReference type="CDD" id="cd00293">
    <property type="entry name" value="USP-like"/>
    <property type="match status" value="1"/>
</dbReference>
<dbReference type="PANTHER" id="PTHR46268:SF6">
    <property type="entry name" value="UNIVERSAL STRESS PROTEIN UP12"/>
    <property type="match status" value="1"/>
</dbReference>
<dbReference type="InterPro" id="IPR014729">
    <property type="entry name" value="Rossmann-like_a/b/a_fold"/>
</dbReference>
<organism evidence="3 4">
    <name type="scientific">Loigolactobacillus backii</name>
    <dbReference type="NCBI Taxonomy" id="375175"/>
    <lineage>
        <taxon>Bacteria</taxon>
        <taxon>Bacillati</taxon>
        <taxon>Bacillota</taxon>
        <taxon>Bacilli</taxon>
        <taxon>Lactobacillales</taxon>
        <taxon>Lactobacillaceae</taxon>
        <taxon>Loigolactobacillus</taxon>
    </lineage>
</organism>
<dbReference type="AlphaFoldDB" id="A0A192H497"/>
<dbReference type="Pfam" id="PF00582">
    <property type="entry name" value="Usp"/>
    <property type="match status" value="1"/>
</dbReference>
<proteinExistence type="inferred from homology"/>
<dbReference type="Proteomes" id="UP000078582">
    <property type="component" value="Chromosome"/>
</dbReference>
<protein>
    <recommendedName>
        <fullName evidence="2">UspA domain-containing protein</fullName>
    </recommendedName>
</protein>
<name>A0A192H497_9LACO</name>